<dbReference type="AlphaFoldDB" id="A0A1I6Q947"/>
<reference evidence="3" key="1">
    <citation type="submission" date="2016-10" db="EMBL/GenBank/DDBJ databases">
        <authorList>
            <person name="Varghese N."/>
            <person name="Submissions S."/>
        </authorList>
    </citation>
    <scope>NUCLEOTIDE SEQUENCE [LARGE SCALE GENOMIC DNA]</scope>
    <source>
        <strain evidence="3">DSM 24450</strain>
    </source>
</reference>
<keyword evidence="3" id="KW-1185">Reference proteome</keyword>
<organism evidence="2 3">
    <name type="scientific">Lutibacter maritimus</name>
    <dbReference type="NCBI Taxonomy" id="593133"/>
    <lineage>
        <taxon>Bacteria</taxon>
        <taxon>Pseudomonadati</taxon>
        <taxon>Bacteroidota</taxon>
        <taxon>Flavobacteriia</taxon>
        <taxon>Flavobacteriales</taxon>
        <taxon>Flavobacteriaceae</taxon>
        <taxon>Lutibacter</taxon>
    </lineage>
</organism>
<dbReference type="InterPro" id="IPR029058">
    <property type="entry name" value="AB_hydrolase_fold"/>
</dbReference>
<dbReference type="InterPro" id="IPR000801">
    <property type="entry name" value="Esterase-like"/>
</dbReference>
<evidence type="ECO:0000313" key="3">
    <source>
        <dbReference type="Proteomes" id="UP000199312"/>
    </source>
</evidence>
<evidence type="ECO:0000256" key="1">
    <source>
        <dbReference type="ARBA" id="ARBA00022729"/>
    </source>
</evidence>
<evidence type="ECO:0000313" key="2">
    <source>
        <dbReference type="EMBL" id="SFS48977.1"/>
    </source>
</evidence>
<dbReference type="Gene3D" id="3.40.50.1820">
    <property type="entry name" value="alpha/beta hydrolase"/>
    <property type="match status" value="1"/>
</dbReference>
<dbReference type="PANTHER" id="PTHR43037:SF1">
    <property type="entry name" value="BLL1128 PROTEIN"/>
    <property type="match status" value="1"/>
</dbReference>
<keyword evidence="1" id="KW-0732">Signal</keyword>
<dbReference type="STRING" id="593133.SAMN04488006_1641"/>
<protein>
    <submittedName>
        <fullName evidence="2">Phospholipase/Carboxylesterase</fullName>
    </submittedName>
</protein>
<dbReference type="Proteomes" id="UP000199312">
    <property type="component" value="Unassembled WGS sequence"/>
</dbReference>
<dbReference type="InterPro" id="IPR050955">
    <property type="entry name" value="Plant_Biomass_Hydrol_Est"/>
</dbReference>
<dbReference type="SUPFAM" id="SSF53474">
    <property type="entry name" value="alpha/beta-Hydrolases"/>
    <property type="match status" value="1"/>
</dbReference>
<dbReference type="OrthoDB" id="9764953at2"/>
<dbReference type="RefSeq" id="WP_090224687.1">
    <property type="nucleotide sequence ID" value="NZ_FOZP01000003.1"/>
</dbReference>
<gene>
    <name evidence="2" type="ORF">SAMN04488006_1641</name>
</gene>
<dbReference type="EMBL" id="FOZP01000003">
    <property type="protein sequence ID" value="SFS48977.1"/>
    <property type="molecule type" value="Genomic_DNA"/>
</dbReference>
<accession>A0A1I6Q947</accession>
<name>A0A1I6Q947_9FLAO</name>
<proteinExistence type="predicted"/>
<sequence>MNYKLSPFYIFLFIFSFGTKAQTTNDLLYEKKEFIVKSDTLLYRIMYPENFSESNQYPLVLFLHGAGERGNDNNTQLTHGSSLFASPENRLNYPAIVVFPQCPKNDYWANLSADRTVKPISFKFQNGGEPTKSLKLVMLLLDELLTKPYAKKNQIYVMGLSMGGMGTFEILSRRPTTFAAAIPICGGANPNTTKKYALNTELWIFHGAQDDVVNPQLSIEMVSSILAAGGTPNFTLFGKDNHNSWDSTFAEPNLLPWLFTRIKK</sequence>
<dbReference type="Pfam" id="PF00756">
    <property type="entry name" value="Esterase"/>
    <property type="match status" value="1"/>
</dbReference>
<dbReference type="PANTHER" id="PTHR43037">
    <property type="entry name" value="UNNAMED PRODUCT-RELATED"/>
    <property type="match status" value="1"/>
</dbReference>